<comment type="caution">
    <text evidence="7">The sequence shown here is derived from an EMBL/GenBank/DDBJ whole genome shotgun (WGS) entry which is preliminary data.</text>
</comment>
<keyword evidence="5 6" id="KW-0472">Membrane</keyword>
<feature type="transmembrane region" description="Helical" evidence="6">
    <location>
        <begin position="44"/>
        <end position="63"/>
    </location>
</feature>
<dbReference type="Pfam" id="PF03073">
    <property type="entry name" value="TspO_MBR"/>
    <property type="match status" value="1"/>
</dbReference>
<dbReference type="Gene3D" id="1.20.1260.100">
    <property type="entry name" value="TspO/MBR protein"/>
    <property type="match status" value="1"/>
</dbReference>
<feature type="transmembrane region" description="Helical" evidence="6">
    <location>
        <begin position="7"/>
        <end position="24"/>
    </location>
</feature>
<comment type="similarity">
    <text evidence="2">Belongs to the TspO/BZRP family.</text>
</comment>
<evidence type="ECO:0000256" key="5">
    <source>
        <dbReference type="ARBA" id="ARBA00023136"/>
    </source>
</evidence>
<dbReference type="InterPro" id="IPR004307">
    <property type="entry name" value="TspO_MBR"/>
</dbReference>
<evidence type="ECO:0000313" key="7">
    <source>
        <dbReference type="EMBL" id="MCV9388794.1"/>
    </source>
</evidence>
<comment type="subcellular location">
    <subcellularLocation>
        <location evidence="1">Membrane</location>
        <topology evidence="1">Multi-pass membrane protein</topology>
    </subcellularLocation>
</comment>
<dbReference type="EMBL" id="JAOYOD010000001">
    <property type="protein sequence ID" value="MCV9388794.1"/>
    <property type="molecule type" value="Genomic_DNA"/>
</dbReference>
<dbReference type="RefSeq" id="WP_264139686.1">
    <property type="nucleotide sequence ID" value="NZ_JAOYOD010000001.1"/>
</dbReference>
<dbReference type="Proteomes" id="UP001300692">
    <property type="component" value="Unassembled WGS sequence"/>
</dbReference>
<evidence type="ECO:0000256" key="1">
    <source>
        <dbReference type="ARBA" id="ARBA00004141"/>
    </source>
</evidence>
<keyword evidence="4 6" id="KW-1133">Transmembrane helix</keyword>
<dbReference type="CDD" id="cd15904">
    <property type="entry name" value="TSPO_MBR"/>
    <property type="match status" value="1"/>
</dbReference>
<dbReference type="PIRSF" id="PIRSF005859">
    <property type="entry name" value="PBR"/>
    <property type="match status" value="1"/>
</dbReference>
<evidence type="ECO:0000256" key="4">
    <source>
        <dbReference type="ARBA" id="ARBA00022989"/>
    </source>
</evidence>
<dbReference type="PANTHER" id="PTHR10057:SF0">
    <property type="entry name" value="TRANSLOCATOR PROTEIN"/>
    <property type="match status" value="1"/>
</dbReference>
<feature type="transmembrane region" description="Helical" evidence="6">
    <location>
        <begin position="99"/>
        <end position="118"/>
    </location>
</feature>
<evidence type="ECO:0000256" key="6">
    <source>
        <dbReference type="SAM" id="Phobius"/>
    </source>
</evidence>
<gene>
    <name evidence="7" type="ORF">N7U62_19095</name>
</gene>
<proteinExistence type="inferred from homology"/>
<feature type="transmembrane region" description="Helical" evidence="6">
    <location>
        <begin position="130"/>
        <end position="150"/>
    </location>
</feature>
<evidence type="ECO:0000313" key="8">
    <source>
        <dbReference type="Proteomes" id="UP001300692"/>
    </source>
</evidence>
<evidence type="ECO:0000256" key="2">
    <source>
        <dbReference type="ARBA" id="ARBA00007524"/>
    </source>
</evidence>
<keyword evidence="8" id="KW-1185">Reference proteome</keyword>
<reference evidence="7 8" key="1">
    <citation type="submission" date="2022-10" db="EMBL/GenBank/DDBJ databases">
        <title>Comparative genomics and taxonomic characterization of three novel marine species of genus Reichenbachiella exhibiting antioxidant and polysaccharide degradation activities.</title>
        <authorList>
            <person name="Muhammad N."/>
            <person name="Lee Y.-J."/>
            <person name="Ko J."/>
            <person name="Kim S.-G."/>
        </authorList>
    </citation>
    <scope>NUCLEOTIDE SEQUENCE [LARGE SCALE GENOMIC DNA]</scope>
    <source>
        <strain evidence="7 8">ABR2-5</strain>
    </source>
</reference>
<accession>A0ABT3CZ09</accession>
<protein>
    <submittedName>
        <fullName evidence="7">Tryptophan-rich sensory protein</fullName>
    </submittedName>
</protein>
<name>A0ABT3CZ09_9BACT</name>
<feature type="transmembrane region" description="Helical" evidence="6">
    <location>
        <begin position="75"/>
        <end position="93"/>
    </location>
</feature>
<sequence>MLKRTAIYLILNFAALGLGSVFTSEGVISEWYADLDKAPWTPPGWFFGFAWTTIMIAFALYMAHAWSKVVNKRGLLILYGIQWILNISWNPIFFYYHQVALGLISITLLTLVVGIFLVRYKNQLGVHALWVTPYFVWLLVATSLNAYILIQN</sequence>
<dbReference type="InterPro" id="IPR038330">
    <property type="entry name" value="TspO/MBR-related_sf"/>
</dbReference>
<evidence type="ECO:0000256" key="3">
    <source>
        <dbReference type="ARBA" id="ARBA00022692"/>
    </source>
</evidence>
<keyword evidence="3 6" id="KW-0812">Transmembrane</keyword>
<dbReference type="PANTHER" id="PTHR10057">
    <property type="entry name" value="PERIPHERAL-TYPE BENZODIAZEPINE RECEPTOR"/>
    <property type="match status" value="1"/>
</dbReference>
<organism evidence="7 8">
    <name type="scientific">Reichenbachiella ulvae</name>
    <dbReference type="NCBI Taxonomy" id="2980104"/>
    <lineage>
        <taxon>Bacteria</taxon>
        <taxon>Pseudomonadati</taxon>
        <taxon>Bacteroidota</taxon>
        <taxon>Cytophagia</taxon>
        <taxon>Cytophagales</taxon>
        <taxon>Reichenbachiellaceae</taxon>
        <taxon>Reichenbachiella</taxon>
    </lineage>
</organism>